<evidence type="ECO:0000256" key="1">
    <source>
        <dbReference type="ARBA" id="ARBA00023118"/>
    </source>
</evidence>
<dbReference type="RefSeq" id="WP_006572121.1">
    <property type="nucleotide sequence ID" value="NZ_AAXG02000010.1"/>
</dbReference>
<dbReference type="GO" id="GO:0051607">
    <property type="term" value="P:defense response to virus"/>
    <property type="evidence" value="ECO:0007669"/>
    <property type="project" value="UniProtKB-KW"/>
</dbReference>
<dbReference type="InterPro" id="IPR052216">
    <property type="entry name" value="CRISPR_Csm3_endoribonuclease"/>
</dbReference>
<dbReference type="Pfam" id="PF03787">
    <property type="entry name" value="RAMPs"/>
    <property type="match status" value="2"/>
</dbReference>
<feature type="domain" description="CRISPR type III-associated protein" evidence="2">
    <location>
        <begin position="17"/>
        <end position="167"/>
    </location>
</feature>
<gene>
    <name evidence="3" type="ORF">BACCAP_01573</name>
</gene>
<proteinExistence type="predicted"/>
<dbReference type="Proteomes" id="UP000003639">
    <property type="component" value="Unassembled WGS sequence"/>
</dbReference>
<name>A6NTP4_9FIRM</name>
<reference evidence="3 4" key="1">
    <citation type="submission" date="2007-04" db="EMBL/GenBank/DDBJ databases">
        <authorList>
            <person name="Fulton L."/>
            <person name="Clifton S."/>
            <person name="Fulton B."/>
            <person name="Xu J."/>
            <person name="Minx P."/>
            <person name="Pepin K.H."/>
            <person name="Johnson M."/>
            <person name="Thiruvilangam P."/>
            <person name="Bhonagiri V."/>
            <person name="Nash W.E."/>
            <person name="Mardis E.R."/>
            <person name="Wilson R.K."/>
        </authorList>
    </citation>
    <scope>NUCLEOTIDE SEQUENCE [LARGE SCALE GENOMIC DNA]</scope>
    <source>
        <strain evidence="3 4">ATCC 29799</strain>
    </source>
</reference>
<feature type="domain" description="CRISPR type III-associated protein" evidence="2">
    <location>
        <begin position="231"/>
        <end position="375"/>
    </location>
</feature>
<evidence type="ECO:0000313" key="4">
    <source>
        <dbReference type="Proteomes" id="UP000003639"/>
    </source>
</evidence>
<dbReference type="STRING" id="411467.BACCAP_01573"/>
<dbReference type="PANTHER" id="PTHR35579">
    <property type="entry name" value="CRISPR SYSTEM CMS ENDORIBONUCLEASE CSM3"/>
    <property type="match status" value="1"/>
</dbReference>
<reference evidence="3 4" key="2">
    <citation type="submission" date="2007-06" db="EMBL/GenBank/DDBJ databases">
        <title>Draft genome sequence of Pseudoflavonifractor capillosus ATCC 29799.</title>
        <authorList>
            <person name="Sudarsanam P."/>
            <person name="Ley R."/>
            <person name="Guruge J."/>
            <person name="Turnbaugh P.J."/>
            <person name="Mahowald M."/>
            <person name="Liep D."/>
            <person name="Gordon J."/>
        </authorList>
    </citation>
    <scope>NUCLEOTIDE SEQUENCE [LARGE SCALE GENOMIC DNA]</scope>
    <source>
        <strain evidence="3 4">ATCC 29799</strain>
    </source>
</reference>
<evidence type="ECO:0000259" key="2">
    <source>
        <dbReference type="Pfam" id="PF03787"/>
    </source>
</evidence>
<keyword evidence="4" id="KW-1185">Reference proteome</keyword>
<comment type="caution">
    <text evidence="3">The sequence shown here is derived from an EMBL/GenBank/DDBJ whole genome shotgun (WGS) entry which is preliminary data.</text>
</comment>
<accession>A6NTP4</accession>
<dbReference type="InterPro" id="IPR005537">
    <property type="entry name" value="RAMP_III_fam"/>
</dbReference>
<dbReference type="eggNOG" id="COG1337">
    <property type="taxonomic scope" value="Bacteria"/>
</dbReference>
<protein>
    <submittedName>
        <fullName evidence="3">CRISPR-associated RAMP protein</fullName>
    </submittedName>
</protein>
<keyword evidence="1" id="KW-0051">Antiviral defense</keyword>
<dbReference type="PANTHER" id="PTHR35579:SF6">
    <property type="entry name" value="DUF324 DOMAIN-CONTAINING PROTEIN"/>
    <property type="match status" value="1"/>
</dbReference>
<dbReference type="OrthoDB" id="1063910at2"/>
<dbReference type="CDD" id="cd09726">
    <property type="entry name" value="RAMP_I_III"/>
    <property type="match status" value="2"/>
</dbReference>
<sequence>MRATFTMAARYQVCAACQSPIRTGGTGLTTEQLLTDTQGRPYFQGTSLAGALREYHRTAFGEEKTRRLFGDPNGAGHIVISDGDFSGALAWETRPRLRIDGRTGTADGREKFNVAHLPVGTKLTFSVTWMGTEENTEELNQIEQALAALHCGYIRLGAQKANGFGRVTLEVRKQCYRMADERDRTAWLENRDASVPLALPKVKQPGQITFELQGHADSILVKAGAAEWREGRNVTVHIQEQGVPVLPGSSVKGALRSRVAQIARLMGADGVEAQLFGRSSGDGDNGVAGRVIVDDVRLSKERKREISRIRINRFTAGVMRQGLFTEEPVCSPVTCRLSAPETLEHLCGYLVYALRDLGLGLYNLGSGGAVGRGYLRVETIRVTMPDGRSGVLRFDGQRRCTVEDAEGVLRDLCSKREEGER</sequence>
<evidence type="ECO:0000313" key="3">
    <source>
        <dbReference type="EMBL" id="EDN00807.1"/>
    </source>
</evidence>
<dbReference type="EMBL" id="AAXG02000010">
    <property type="protein sequence ID" value="EDN00807.1"/>
    <property type="molecule type" value="Genomic_DNA"/>
</dbReference>
<dbReference type="AlphaFoldDB" id="A6NTP4"/>
<organism evidence="3 4">
    <name type="scientific">Pseudoflavonifractor capillosus ATCC 29799</name>
    <dbReference type="NCBI Taxonomy" id="411467"/>
    <lineage>
        <taxon>Bacteria</taxon>
        <taxon>Bacillati</taxon>
        <taxon>Bacillota</taxon>
        <taxon>Clostridia</taxon>
        <taxon>Eubacteriales</taxon>
        <taxon>Oscillospiraceae</taxon>
        <taxon>Pseudoflavonifractor</taxon>
    </lineage>
</organism>